<dbReference type="PANTHER" id="PTHR11059:SF0">
    <property type="entry name" value="DNA REPAIR PROTEIN RECN"/>
    <property type="match status" value="1"/>
</dbReference>
<keyword evidence="4" id="KW-0547">Nucleotide-binding</keyword>
<evidence type="ECO:0000256" key="1">
    <source>
        <dbReference type="ARBA" id="ARBA00003618"/>
    </source>
</evidence>
<gene>
    <name evidence="12" type="primary">recN</name>
    <name evidence="12" type="ORF">KHX13_05320</name>
</gene>
<protein>
    <recommendedName>
        <fullName evidence="3 9">DNA repair protein RecN</fullName>
    </recommendedName>
    <alternativeName>
        <fullName evidence="8 9">Recombination protein N</fullName>
    </alternativeName>
</protein>
<dbReference type="InterPro" id="IPR027417">
    <property type="entry name" value="P-loop_NTPase"/>
</dbReference>
<sequence length="565" mass="62444">MLTFLEVQQFALIDKVRIGFAPGFNVFTGETGAGKSILIDALGIVLGGRAPSDAVRTGADAYQIQAVFDVGENRPVETLLSELGLSAEDGTLFLRRRVSAQGKSQAFVNDTQVPVKTLARLGALLVDIHGQHENQTLLRPGAVITILHHYEPELAQTLKAYQEAFEAAQKGRKTLSYWKGKNEHREEELARLEDELKEIDDAQIKLGEDDALRETVRRLSNQDKVIGDLSRAHELLSGDEGTQGVLDALTDAKDALLSAAAYDPSLDDLAQILDSSWETLEDVRQTLSDRLSGEEDYRETLEEAQTRLDLLYHLKKKYGGSLEEILSYADRGRADYEKLQSLQDEIDRLTKLQKKLDAILQEKADDLTKERKAAAERFCADILPHLHDLAMPHAVLSIHFTKLDHCGKNGQDEATFLFSANAGMKPAPLMKIASGGELSRFALAAKTVLLRKFGVPTMIFDEIDTGVGGVTAQKMAEKMALIAKQRQVLCITHLAQIACFADQHLYIAKNSDQGMTASEVTILSRAGRIEEIMRMTSGTQQTESARENAKELLAMAEKEKQRFGN</sequence>
<comment type="caution">
    <text evidence="12">The sequence shown here is derived from an EMBL/GenBank/DDBJ whole genome shotgun (WGS) entry which is preliminary data.</text>
</comment>
<dbReference type="PANTHER" id="PTHR11059">
    <property type="entry name" value="DNA REPAIR PROTEIN RECN"/>
    <property type="match status" value="1"/>
</dbReference>
<dbReference type="AlphaFoldDB" id="A0A943EGL2"/>
<keyword evidence="5 9" id="KW-0227">DNA damage</keyword>
<evidence type="ECO:0000256" key="8">
    <source>
        <dbReference type="ARBA" id="ARBA00033408"/>
    </source>
</evidence>
<organism evidence="12 13">
    <name type="scientific">Acidaminococcus intestini</name>
    <dbReference type="NCBI Taxonomy" id="187327"/>
    <lineage>
        <taxon>Bacteria</taxon>
        <taxon>Bacillati</taxon>
        <taxon>Bacillota</taxon>
        <taxon>Negativicutes</taxon>
        <taxon>Acidaminococcales</taxon>
        <taxon>Acidaminococcaceae</taxon>
        <taxon>Acidaminococcus</taxon>
    </lineage>
</organism>
<dbReference type="GO" id="GO:0009432">
    <property type="term" value="P:SOS response"/>
    <property type="evidence" value="ECO:0007669"/>
    <property type="project" value="TreeGrafter"/>
</dbReference>
<feature type="domain" description="RecF/RecN/SMC N-terminal" evidence="11">
    <location>
        <begin position="2"/>
        <end position="510"/>
    </location>
</feature>
<dbReference type="CDD" id="cd03241">
    <property type="entry name" value="ABC_RecN"/>
    <property type="match status" value="2"/>
</dbReference>
<dbReference type="GO" id="GO:0006310">
    <property type="term" value="P:DNA recombination"/>
    <property type="evidence" value="ECO:0007669"/>
    <property type="project" value="InterPro"/>
</dbReference>
<name>A0A943EGL2_9FIRM</name>
<keyword evidence="7 9" id="KW-0234">DNA repair</keyword>
<dbReference type="Pfam" id="PF02463">
    <property type="entry name" value="SMC_N"/>
    <property type="match status" value="1"/>
</dbReference>
<keyword evidence="10" id="KW-0175">Coiled coil</keyword>
<evidence type="ECO:0000313" key="13">
    <source>
        <dbReference type="Proteomes" id="UP000754226"/>
    </source>
</evidence>
<dbReference type="GO" id="GO:0006281">
    <property type="term" value="P:DNA repair"/>
    <property type="evidence" value="ECO:0007669"/>
    <property type="project" value="UniProtKB-KW"/>
</dbReference>
<evidence type="ECO:0000256" key="10">
    <source>
        <dbReference type="SAM" id="Coils"/>
    </source>
</evidence>
<comment type="function">
    <text evidence="1 9">May be involved in recombinational repair of damaged DNA.</text>
</comment>
<dbReference type="EMBL" id="JAGZCZ010000005">
    <property type="protein sequence ID" value="MBS5519736.1"/>
    <property type="molecule type" value="Genomic_DNA"/>
</dbReference>
<evidence type="ECO:0000259" key="11">
    <source>
        <dbReference type="Pfam" id="PF02463"/>
    </source>
</evidence>
<reference evidence="12" key="1">
    <citation type="submission" date="2021-02" db="EMBL/GenBank/DDBJ databases">
        <title>Infant gut strain persistence is associated with maternal origin, phylogeny, and functional potential including surface adhesion and iron acquisition.</title>
        <authorList>
            <person name="Lou Y.C."/>
        </authorList>
    </citation>
    <scope>NUCLEOTIDE SEQUENCE</scope>
    <source>
        <strain evidence="12">L3_106_000M1_dasL3_106_000M1_concoct_15</strain>
    </source>
</reference>
<dbReference type="InterPro" id="IPR003395">
    <property type="entry name" value="RecF/RecN/SMC_N"/>
</dbReference>
<evidence type="ECO:0000256" key="9">
    <source>
        <dbReference type="PIRNR" id="PIRNR003128"/>
    </source>
</evidence>
<evidence type="ECO:0000256" key="5">
    <source>
        <dbReference type="ARBA" id="ARBA00022763"/>
    </source>
</evidence>
<dbReference type="Proteomes" id="UP000754226">
    <property type="component" value="Unassembled WGS sequence"/>
</dbReference>
<feature type="coiled-coil region" evidence="10">
    <location>
        <begin position="182"/>
        <end position="209"/>
    </location>
</feature>
<keyword evidence="6" id="KW-0067">ATP-binding</keyword>
<evidence type="ECO:0000313" key="12">
    <source>
        <dbReference type="EMBL" id="MBS5519736.1"/>
    </source>
</evidence>
<evidence type="ECO:0000256" key="3">
    <source>
        <dbReference type="ARBA" id="ARBA00021315"/>
    </source>
</evidence>
<proteinExistence type="inferred from homology"/>
<dbReference type="InterPro" id="IPR004604">
    <property type="entry name" value="DNA_recomb/repair_RecN"/>
</dbReference>
<dbReference type="GO" id="GO:0043590">
    <property type="term" value="C:bacterial nucleoid"/>
    <property type="evidence" value="ECO:0007669"/>
    <property type="project" value="TreeGrafter"/>
</dbReference>
<dbReference type="SUPFAM" id="SSF52540">
    <property type="entry name" value="P-loop containing nucleoside triphosphate hydrolases"/>
    <property type="match status" value="2"/>
</dbReference>
<evidence type="ECO:0000256" key="6">
    <source>
        <dbReference type="ARBA" id="ARBA00022840"/>
    </source>
</evidence>
<evidence type="ECO:0000256" key="2">
    <source>
        <dbReference type="ARBA" id="ARBA00009441"/>
    </source>
</evidence>
<dbReference type="FunFam" id="3.40.50.300:FF:000319">
    <property type="entry name" value="DNA repair protein RecN"/>
    <property type="match status" value="1"/>
</dbReference>
<dbReference type="GO" id="GO:0005524">
    <property type="term" value="F:ATP binding"/>
    <property type="evidence" value="ECO:0007669"/>
    <property type="project" value="UniProtKB-KW"/>
</dbReference>
<evidence type="ECO:0000256" key="4">
    <source>
        <dbReference type="ARBA" id="ARBA00022741"/>
    </source>
</evidence>
<dbReference type="Gene3D" id="3.40.50.300">
    <property type="entry name" value="P-loop containing nucleotide triphosphate hydrolases"/>
    <property type="match status" value="2"/>
</dbReference>
<accession>A0A943EGL2</accession>
<dbReference type="PIRSF" id="PIRSF003128">
    <property type="entry name" value="RecN"/>
    <property type="match status" value="1"/>
</dbReference>
<evidence type="ECO:0000256" key="7">
    <source>
        <dbReference type="ARBA" id="ARBA00023204"/>
    </source>
</evidence>
<dbReference type="NCBIfam" id="TIGR00634">
    <property type="entry name" value="recN"/>
    <property type="match status" value="1"/>
</dbReference>
<comment type="similarity">
    <text evidence="2 9">Belongs to the RecN family.</text>
</comment>